<name>A0A0U4IAS2_9CAUD</name>
<reference evidence="1 2" key="1">
    <citation type="submission" date="2015-12" db="EMBL/GenBank/DDBJ databases">
        <title>Complete genome analysis of a novel virulent bacteriophage, phiE142, a potential biocontrol agent in the combat pathogenic bacteria in food chain.</title>
        <authorList>
            <person name="Amarillas L."/>
            <person name="Leon-Felix J."/>
        </authorList>
    </citation>
    <scope>NUCLEOTIDE SEQUENCE [LARGE SCALE GENOMIC DNA]</scope>
</reference>
<sequence length="95" mass="11118">MAQELDFIKFKKHLDVKIGDSIVRIEYDILTDAITVRCDGNSFSFDTTENKYPIHKGIFDMGVDITPRDTNYLLFMLKKIVYKLLRDEYNSLVGY</sequence>
<evidence type="ECO:0000313" key="2">
    <source>
        <dbReference type="Proteomes" id="UP000225892"/>
    </source>
</evidence>
<keyword evidence="2" id="KW-1185">Reference proteome</keyword>
<dbReference type="Proteomes" id="UP000225892">
    <property type="component" value="Segment"/>
</dbReference>
<organism evidence="1 2">
    <name type="scientific">Escherichia phage phiE142</name>
    <dbReference type="NCBI Taxonomy" id="1777059"/>
    <lineage>
        <taxon>Viruses</taxon>
        <taxon>Duplodnaviria</taxon>
        <taxon>Heunggongvirae</taxon>
        <taxon>Uroviricota</taxon>
        <taxon>Caudoviricetes</taxon>
        <taxon>Pantevenvirales</taxon>
        <taxon>Straboviridae</taxon>
        <taxon>Carettavirus</taxon>
        <taxon>Carettavirus e142</taxon>
    </lineage>
</organism>
<proteinExistence type="predicted"/>
<accession>A0A0U4IAS2</accession>
<dbReference type="EMBL" id="KU255730">
    <property type="protein sequence ID" value="ALY07894.1"/>
    <property type="molecule type" value="Genomic_DNA"/>
</dbReference>
<protein>
    <submittedName>
        <fullName evidence="1">Uncharacterized protein</fullName>
    </submittedName>
</protein>
<evidence type="ECO:0000313" key="1">
    <source>
        <dbReference type="EMBL" id="ALY07894.1"/>
    </source>
</evidence>
<gene>
    <name evidence="1" type="ORF">phiE142_89</name>
</gene>